<dbReference type="GO" id="GO:0033017">
    <property type="term" value="C:sarcoplasmic reticulum membrane"/>
    <property type="evidence" value="ECO:0007669"/>
    <property type="project" value="UniProtKB-SubCell"/>
</dbReference>
<keyword evidence="5" id="KW-0256">Endoplasmic reticulum</keyword>
<evidence type="ECO:0000256" key="1">
    <source>
        <dbReference type="ARBA" id="ARBA00004326"/>
    </source>
</evidence>
<dbReference type="PANTHER" id="PTHR12300:SF93">
    <property type="entry name" value="RECEPTOR EXPRESSION-ENHANCING PROTEIN 5"/>
    <property type="match status" value="1"/>
</dbReference>
<evidence type="ECO:0000313" key="12">
    <source>
        <dbReference type="Proteomes" id="UP001108240"/>
    </source>
</evidence>
<keyword evidence="7 10" id="KW-1133">Transmembrane helix</keyword>
<keyword evidence="4 10" id="KW-0812">Transmembrane</keyword>
<evidence type="ECO:0000256" key="6">
    <source>
        <dbReference type="ARBA" id="ARBA00022951"/>
    </source>
</evidence>
<evidence type="ECO:0000256" key="3">
    <source>
        <dbReference type="ARBA" id="ARBA00008573"/>
    </source>
</evidence>
<sequence>MAQGLKERFERFLHEKNLVTDVLAMIEARTGVNRCYIAYVVIALLAVYLVIGYGASLLCNLIGFVYPAYISIKAIESATKEDDTKWLTYWVVYGVFSVAEFFADIFFSWFPFYFLGKCAFLVWCMAPIQSNGSVLIYTRIILPFFLKNEAKIDNVMKDITDKASEAADKFRDEGENQMHFFLCICCFGQLSSFLSGEIAFKNAFEYKGSSLTDDVSSVMSKLCMFSRTTSIWL</sequence>
<dbReference type="Ensembl" id="ENSCCRT00000107592.1">
    <property type="protein sequence ID" value="ENSCCRP00000175493.1"/>
    <property type="gene ID" value="ENSCCRG00000054338.1"/>
</dbReference>
<dbReference type="AlphaFoldDB" id="A0A9J8D0M3"/>
<evidence type="ECO:0000256" key="5">
    <source>
        <dbReference type="ARBA" id="ARBA00022824"/>
    </source>
</evidence>
<evidence type="ECO:0000313" key="11">
    <source>
        <dbReference type="Ensembl" id="ENSCCRP00000175493.1"/>
    </source>
</evidence>
<feature type="transmembrane region" description="Helical" evidence="10">
    <location>
        <begin position="36"/>
        <end position="69"/>
    </location>
</feature>
<organism evidence="11 12">
    <name type="scientific">Cyprinus carpio carpio</name>
    <dbReference type="NCBI Taxonomy" id="630221"/>
    <lineage>
        <taxon>Eukaryota</taxon>
        <taxon>Metazoa</taxon>
        <taxon>Chordata</taxon>
        <taxon>Craniata</taxon>
        <taxon>Vertebrata</taxon>
        <taxon>Euteleostomi</taxon>
        <taxon>Actinopterygii</taxon>
        <taxon>Neopterygii</taxon>
        <taxon>Teleostei</taxon>
        <taxon>Ostariophysi</taxon>
        <taxon>Cypriniformes</taxon>
        <taxon>Cyprinidae</taxon>
        <taxon>Cyprininae</taxon>
        <taxon>Cyprinus</taxon>
    </lineage>
</organism>
<dbReference type="GeneTree" id="ENSGT00940000157873"/>
<evidence type="ECO:0000256" key="4">
    <source>
        <dbReference type="ARBA" id="ARBA00022692"/>
    </source>
</evidence>
<proteinExistence type="inferred from homology"/>
<keyword evidence="6" id="KW-0703">Sarcoplasmic reticulum</keyword>
<reference evidence="11" key="2">
    <citation type="submission" date="2025-09" db="UniProtKB">
        <authorList>
            <consortium name="Ensembl"/>
        </authorList>
    </citation>
    <scope>IDENTIFICATION</scope>
</reference>
<name>A0A9J8D0M3_CYPCA</name>
<feature type="transmembrane region" description="Helical" evidence="10">
    <location>
        <begin position="90"/>
        <end position="114"/>
    </location>
</feature>
<accession>A0A9J8D0M3</accession>
<dbReference type="OMA" id="IFNYFAN"/>
<evidence type="ECO:0000256" key="2">
    <source>
        <dbReference type="ARBA" id="ARBA00004477"/>
    </source>
</evidence>
<protein>
    <recommendedName>
        <fullName evidence="10">Receptor expression-enhancing protein</fullName>
    </recommendedName>
</protein>
<dbReference type="Pfam" id="PF03134">
    <property type="entry name" value="TB2_DP1_HVA22"/>
    <property type="match status" value="1"/>
</dbReference>
<dbReference type="InterPro" id="IPR004345">
    <property type="entry name" value="TB2_DP1_HVA22"/>
</dbReference>
<comment type="function">
    <text evidence="9">Plays an essential role in heart function and development by regulating the organization and function of the sarcoplasmic reticulum in cardiomyocytes.</text>
</comment>
<reference evidence="11" key="1">
    <citation type="submission" date="2025-08" db="UniProtKB">
        <authorList>
            <consortium name="Ensembl"/>
        </authorList>
    </citation>
    <scope>IDENTIFICATION</scope>
</reference>
<dbReference type="Proteomes" id="UP001108240">
    <property type="component" value="Unplaced"/>
</dbReference>
<comment type="subcellular location">
    <subcellularLocation>
        <location evidence="2">Endoplasmic reticulum membrane</location>
        <topology evidence="2">Multi-pass membrane protein</topology>
    </subcellularLocation>
    <subcellularLocation>
        <location evidence="10">Membrane</location>
        <topology evidence="10">Multi-pass membrane protein</topology>
    </subcellularLocation>
    <subcellularLocation>
        <location evidence="1">Sarcoplasmic reticulum membrane</location>
        <topology evidence="1">Multi-pass membrane protein</topology>
    </subcellularLocation>
</comment>
<keyword evidence="12" id="KW-1185">Reference proteome</keyword>
<evidence type="ECO:0000256" key="10">
    <source>
        <dbReference type="RuleBase" id="RU362006"/>
    </source>
</evidence>
<evidence type="ECO:0000256" key="7">
    <source>
        <dbReference type="ARBA" id="ARBA00022989"/>
    </source>
</evidence>
<feature type="transmembrane region" description="Helical" evidence="10">
    <location>
        <begin position="120"/>
        <end position="142"/>
    </location>
</feature>
<evidence type="ECO:0000256" key="9">
    <source>
        <dbReference type="ARBA" id="ARBA00037732"/>
    </source>
</evidence>
<dbReference type="PANTHER" id="PTHR12300">
    <property type="entry name" value="HVA22-LIKE PROTEINS"/>
    <property type="match status" value="1"/>
</dbReference>
<keyword evidence="8 10" id="KW-0472">Membrane</keyword>
<evidence type="ECO:0000256" key="8">
    <source>
        <dbReference type="ARBA" id="ARBA00023136"/>
    </source>
</evidence>
<comment type="similarity">
    <text evidence="3 10">Belongs to the DP1 family.</text>
</comment>